<dbReference type="STRING" id="1805209.AUJ73_01060"/>
<sequence length="92" mass="10369">MQSDLPKGPFCQSCGMPMEKADDFGTLVNGTRINDYCHFCFTNGLFIEPEITLAQMISKVSGIMSIHMNIPEEDARLQAESLIPTLKRWKTE</sequence>
<reference evidence="2 3" key="1">
    <citation type="journal article" date="2016" name="Environ. Microbiol.">
        <title>Genomic resolution of a cold subsurface aquifer community provides metabolic insights for novel microbes adapted to high CO concentrations.</title>
        <authorList>
            <person name="Probst A.J."/>
            <person name="Castelle C.J."/>
            <person name="Singh A."/>
            <person name="Brown C.T."/>
            <person name="Anantharaman K."/>
            <person name="Sharon I."/>
            <person name="Hug L.A."/>
            <person name="Burstein D."/>
            <person name="Emerson J.B."/>
            <person name="Thomas B.C."/>
            <person name="Banfield J.F."/>
        </authorList>
    </citation>
    <scope>NUCLEOTIDE SEQUENCE [LARGE SCALE GENOMIC DNA]</scope>
    <source>
        <strain evidence="2">CG1_02_37_22</strain>
    </source>
</reference>
<gene>
    <name evidence="2" type="ORF">AUJ73_01060</name>
</gene>
<protein>
    <recommendedName>
        <fullName evidence="1">Putative zinc ribbon domain-containing protein</fullName>
    </recommendedName>
</protein>
<dbReference type="InterPro" id="IPR025868">
    <property type="entry name" value="Zn_ribbon_dom_put"/>
</dbReference>
<dbReference type="EMBL" id="MNUY01000016">
    <property type="protein sequence ID" value="OIO15202.1"/>
    <property type="molecule type" value="Genomic_DNA"/>
</dbReference>
<dbReference type="AlphaFoldDB" id="A0A1J4TTF9"/>
<dbReference type="Proteomes" id="UP000183120">
    <property type="component" value="Unassembled WGS sequence"/>
</dbReference>
<accession>A0A1J4TTF9</accession>
<dbReference type="Pfam" id="PF12674">
    <property type="entry name" value="Zn_ribbon_2"/>
    <property type="match status" value="1"/>
</dbReference>
<evidence type="ECO:0000313" key="2">
    <source>
        <dbReference type="EMBL" id="OIO15202.1"/>
    </source>
</evidence>
<name>A0A1J4TTF9_9BACT</name>
<evidence type="ECO:0000313" key="3">
    <source>
        <dbReference type="Proteomes" id="UP000183120"/>
    </source>
</evidence>
<comment type="caution">
    <text evidence="2">The sequence shown here is derived from an EMBL/GenBank/DDBJ whole genome shotgun (WGS) entry which is preliminary data.</text>
</comment>
<proteinExistence type="predicted"/>
<feature type="domain" description="Putative zinc ribbon" evidence="1">
    <location>
        <begin position="10"/>
        <end position="90"/>
    </location>
</feature>
<organism evidence="2 3">
    <name type="scientific">Candidatus Gottesmanbacteria bacterium CG1_02_37_22</name>
    <dbReference type="NCBI Taxonomy" id="1805209"/>
    <lineage>
        <taxon>Bacteria</taxon>
        <taxon>Candidatus Gottesmaniibacteriota</taxon>
    </lineage>
</organism>
<evidence type="ECO:0000259" key="1">
    <source>
        <dbReference type="Pfam" id="PF12674"/>
    </source>
</evidence>